<reference evidence="9" key="1">
    <citation type="submission" date="2025-08" db="UniProtKB">
        <authorList>
            <consortium name="RefSeq"/>
        </authorList>
    </citation>
    <scope>IDENTIFICATION</scope>
    <source>
        <strain evidence="9">Wakin</strain>
        <tissue evidence="9">Muscle</tissue>
    </source>
</reference>
<evidence type="ECO:0000313" key="9">
    <source>
        <dbReference type="RefSeq" id="XP_026066252.1"/>
    </source>
</evidence>
<dbReference type="FunFam" id="1.10.10.60:FF:000679">
    <property type="entry name" value="Homeobox protein aristaless"/>
    <property type="match status" value="1"/>
</dbReference>
<organism evidence="8 9">
    <name type="scientific">Carassius auratus</name>
    <name type="common">Goldfish</name>
    <dbReference type="NCBI Taxonomy" id="7957"/>
    <lineage>
        <taxon>Eukaryota</taxon>
        <taxon>Metazoa</taxon>
        <taxon>Chordata</taxon>
        <taxon>Craniata</taxon>
        <taxon>Vertebrata</taxon>
        <taxon>Euteleostomi</taxon>
        <taxon>Actinopterygii</taxon>
        <taxon>Neopterygii</taxon>
        <taxon>Teleostei</taxon>
        <taxon>Ostariophysi</taxon>
        <taxon>Cypriniformes</taxon>
        <taxon>Cyprinidae</taxon>
        <taxon>Cyprininae</taxon>
        <taxon>Carassius</taxon>
    </lineage>
</organism>
<dbReference type="PROSITE" id="PS00027">
    <property type="entry name" value="HOMEOBOX_1"/>
    <property type="match status" value="1"/>
</dbReference>
<keyword evidence="4 5" id="KW-0539">Nucleus</keyword>
<dbReference type="PROSITE" id="PS50071">
    <property type="entry name" value="HOMEOBOX_2"/>
    <property type="match status" value="1"/>
</dbReference>
<dbReference type="Pfam" id="PF00046">
    <property type="entry name" value="Homeodomain"/>
    <property type="match status" value="1"/>
</dbReference>
<dbReference type="InterPro" id="IPR001356">
    <property type="entry name" value="HD"/>
</dbReference>
<gene>
    <name evidence="9" type="primary">LOC113048597</name>
</gene>
<dbReference type="InterPro" id="IPR009057">
    <property type="entry name" value="Homeodomain-like_sf"/>
</dbReference>
<feature type="DNA-binding region" description="Homeobox" evidence="5">
    <location>
        <begin position="81"/>
        <end position="140"/>
    </location>
</feature>
<evidence type="ECO:0000256" key="2">
    <source>
        <dbReference type="ARBA" id="ARBA00023125"/>
    </source>
</evidence>
<dbReference type="Gene3D" id="1.10.10.60">
    <property type="entry name" value="Homeodomain-like"/>
    <property type="match status" value="1"/>
</dbReference>
<dbReference type="OrthoDB" id="6159439at2759"/>
<evidence type="ECO:0000313" key="8">
    <source>
        <dbReference type="Proteomes" id="UP000515129"/>
    </source>
</evidence>
<dbReference type="InterPro" id="IPR017970">
    <property type="entry name" value="Homeobox_CS"/>
</dbReference>
<keyword evidence="2 5" id="KW-0238">DNA-binding</keyword>
<dbReference type="SUPFAM" id="SSF46689">
    <property type="entry name" value="Homeodomain-like"/>
    <property type="match status" value="1"/>
</dbReference>
<comment type="subcellular location">
    <subcellularLocation>
        <location evidence="1 5 6">Nucleus</location>
    </subcellularLocation>
</comment>
<dbReference type="AlphaFoldDB" id="A0A6P6K551"/>
<dbReference type="GeneID" id="113048597"/>
<dbReference type="GO" id="GO:0005634">
    <property type="term" value="C:nucleus"/>
    <property type="evidence" value="ECO:0007669"/>
    <property type="project" value="UniProtKB-SubCell"/>
</dbReference>
<dbReference type="Proteomes" id="UP000515129">
    <property type="component" value="Chromosome 29"/>
</dbReference>
<dbReference type="GO" id="GO:0000977">
    <property type="term" value="F:RNA polymerase II transcription regulatory region sequence-specific DNA binding"/>
    <property type="evidence" value="ECO:0007669"/>
    <property type="project" value="TreeGrafter"/>
</dbReference>
<protein>
    <submittedName>
        <fullName evidence="9">Intestine-specific homeobox-like</fullName>
    </submittedName>
</protein>
<evidence type="ECO:0000256" key="3">
    <source>
        <dbReference type="ARBA" id="ARBA00023155"/>
    </source>
</evidence>
<dbReference type="GO" id="GO:0000981">
    <property type="term" value="F:DNA-binding transcription factor activity, RNA polymerase II-specific"/>
    <property type="evidence" value="ECO:0007669"/>
    <property type="project" value="InterPro"/>
</dbReference>
<keyword evidence="8" id="KW-1185">Reference proteome</keyword>
<accession>A0A6P6K551</accession>
<feature type="domain" description="Homeobox" evidence="7">
    <location>
        <begin position="79"/>
        <end position="139"/>
    </location>
</feature>
<dbReference type="RefSeq" id="XP_026066252.1">
    <property type="nucleotide sequence ID" value="XM_026210467.1"/>
</dbReference>
<dbReference type="KEGG" id="caua:113048597"/>
<evidence type="ECO:0000256" key="4">
    <source>
        <dbReference type="ARBA" id="ARBA00023242"/>
    </source>
</evidence>
<dbReference type="SMART" id="SM00389">
    <property type="entry name" value="HOX"/>
    <property type="match status" value="1"/>
</dbReference>
<evidence type="ECO:0000256" key="5">
    <source>
        <dbReference type="PROSITE-ProRule" id="PRU00108"/>
    </source>
</evidence>
<dbReference type="InterPro" id="IPR050649">
    <property type="entry name" value="Paired_Homeobox_TFs"/>
</dbReference>
<evidence type="ECO:0000259" key="7">
    <source>
        <dbReference type="PROSITE" id="PS50071"/>
    </source>
</evidence>
<evidence type="ECO:0000256" key="6">
    <source>
        <dbReference type="RuleBase" id="RU000682"/>
    </source>
</evidence>
<dbReference type="PANTHER" id="PTHR24329">
    <property type="entry name" value="HOMEOBOX PROTEIN ARISTALESS"/>
    <property type="match status" value="1"/>
</dbReference>
<evidence type="ECO:0000256" key="1">
    <source>
        <dbReference type="ARBA" id="ARBA00004123"/>
    </source>
</evidence>
<keyword evidence="3 5" id="KW-0371">Homeobox</keyword>
<dbReference type="CDD" id="cd00086">
    <property type="entry name" value="homeodomain"/>
    <property type="match status" value="1"/>
</dbReference>
<dbReference type="PANTHER" id="PTHR24329:SF340">
    <property type="entry name" value="ARISTALESS RELATED HOMEOBOX"/>
    <property type="match status" value="1"/>
</dbReference>
<name>A0A6P6K551_CARAU</name>
<sequence length="200" mass="22955">MQLVDVELEKHVEMSSCENRTSTNSPKLLSHSIEEILKKPSCLTVRSDRTDKKLNTSGCAQTKINTDAPKISQYTARGSGRRRVRTAFTVSQLEELERVFQETHYPDVHTRDQLACRTQLSEGRVQIWFQNRRAKWRSSEAKAARAAHTPLTVLRDTKHLLTPVLCLQYLSFQQEFWLPESVSPPIGSPEHATLQHHSFF</sequence>
<proteinExistence type="predicted"/>